<accession>A0A6P2MGS7</accession>
<evidence type="ECO:0000256" key="3">
    <source>
        <dbReference type="ARBA" id="ARBA00022558"/>
    </source>
</evidence>
<evidence type="ECO:0000313" key="9">
    <source>
        <dbReference type="Proteomes" id="UP000494125"/>
    </source>
</evidence>
<dbReference type="InterPro" id="IPR040695">
    <property type="entry name" value="EcpB_C"/>
</dbReference>
<reference evidence="8 9" key="1">
    <citation type="submission" date="2019-09" db="EMBL/GenBank/DDBJ databases">
        <authorList>
            <person name="Depoorter E."/>
        </authorList>
    </citation>
    <scope>NUCLEOTIDE SEQUENCE [LARGE SCALE GENOMIC DNA]</scope>
    <source>
        <strain evidence="8">LMG 24065</strain>
    </source>
</reference>
<gene>
    <name evidence="8" type="primary">ecpB</name>
    <name evidence="8" type="ORF">BDI24065_04062</name>
</gene>
<evidence type="ECO:0000256" key="1">
    <source>
        <dbReference type="ARBA" id="ARBA00009408"/>
    </source>
</evidence>
<dbReference type="SUPFAM" id="SSF49354">
    <property type="entry name" value="PapD-like"/>
    <property type="match status" value="1"/>
</dbReference>
<dbReference type="GO" id="GO:0030288">
    <property type="term" value="C:outer membrane-bounded periplasmic space"/>
    <property type="evidence" value="ECO:0007669"/>
    <property type="project" value="InterPro"/>
</dbReference>
<dbReference type="InterPro" id="IPR013783">
    <property type="entry name" value="Ig-like_fold"/>
</dbReference>
<keyword evidence="9" id="KW-1185">Reference proteome</keyword>
<sequence length="235" mass="26098">MKPLKLLALAAALMGAQHASAIGIGSLTTEMQENEFYVVKQIKNDDSIAKFVSTEVQEITNPRQLNVLHEQKKDVLISPATVFLPPHRTADVKIYYQGKRDDKERYYQLSFIEQAVSSQSNISDGVSLSAKQRIRLSSILVVRPRMIHFKFEHDGNGRVKNIGNTFVHVTATGKCEEKAATEPKACSRSTFLLPGESGDMRKEKGLVSLQGIGVWKGSEYQYFPMNAAPSKVVAK</sequence>
<dbReference type="Pfam" id="PF18649">
    <property type="entry name" value="EcpB_C"/>
    <property type="match status" value="1"/>
</dbReference>
<dbReference type="GeneID" id="93029129"/>
<dbReference type="Proteomes" id="UP000494125">
    <property type="component" value="Unassembled WGS sequence"/>
</dbReference>
<keyword evidence="4 6" id="KW-0732">Signal</keyword>
<evidence type="ECO:0000256" key="4">
    <source>
        <dbReference type="ARBA" id="ARBA00022729"/>
    </source>
</evidence>
<dbReference type="Gene3D" id="2.60.40.10">
    <property type="entry name" value="Immunoglobulins"/>
    <property type="match status" value="1"/>
</dbReference>
<evidence type="ECO:0000259" key="7">
    <source>
        <dbReference type="Pfam" id="PF18649"/>
    </source>
</evidence>
<organism evidence="8 9">
    <name type="scientific">Burkholderia diffusa</name>
    <dbReference type="NCBI Taxonomy" id="488732"/>
    <lineage>
        <taxon>Bacteria</taxon>
        <taxon>Pseudomonadati</taxon>
        <taxon>Pseudomonadota</taxon>
        <taxon>Betaproteobacteria</taxon>
        <taxon>Burkholderiales</taxon>
        <taxon>Burkholderiaceae</taxon>
        <taxon>Burkholderia</taxon>
        <taxon>Burkholderia cepacia complex</taxon>
    </lineage>
</organism>
<dbReference type="AlphaFoldDB" id="A0A6P2MGS7"/>
<dbReference type="RefSeq" id="WP_151049357.1">
    <property type="nucleotide sequence ID" value="NZ_CABVPN010000020.1"/>
</dbReference>
<keyword evidence="5" id="KW-0143">Chaperone</keyword>
<dbReference type="GO" id="GO:0071555">
    <property type="term" value="P:cell wall organization"/>
    <property type="evidence" value="ECO:0007669"/>
    <property type="project" value="InterPro"/>
</dbReference>
<keyword evidence="3" id="KW-1029">Fimbrium biogenesis</keyword>
<name>A0A6P2MGS7_9BURK</name>
<dbReference type="EMBL" id="CABVPN010000020">
    <property type="protein sequence ID" value="VWB84723.1"/>
    <property type="molecule type" value="Genomic_DNA"/>
</dbReference>
<evidence type="ECO:0000313" key="8">
    <source>
        <dbReference type="EMBL" id="VWB84723.1"/>
    </source>
</evidence>
<dbReference type="InterPro" id="IPR008962">
    <property type="entry name" value="PapD-like_sf"/>
</dbReference>
<feature type="signal peptide" evidence="6">
    <location>
        <begin position="1"/>
        <end position="21"/>
    </location>
</feature>
<evidence type="ECO:0000256" key="2">
    <source>
        <dbReference type="ARBA" id="ARBA00014241"/>
    </source>
</evidence>
<proteinExistence type="inferred from homology"/>
<comment type="similarity">
    <text evidence="1">Belongs to the EcpB/EcpE family.</text>
</comment>
<feature type="chain" id="PRO_5026766711" description="Probable fimbrial chaperone EcpB" evidence="6">
    <location>
        <begin position="22"/>
        <end position="235"/>
    </location>
</feature>
<feature type="domain" description="EcpB C-terminal" evidence="7">
    <location>
        <begin position="156"/>
        <end position="220"/>
    </location>
</feature>
<evidence type="ECO:0000256" key="6">
    <source>
        <dbReference type="SAM" id="SignalP"/>
    </source>
</evidence>
<evidence type="ECO:0000256" key="5">
    <source>
        <dbReference type="ARBA" id="ARBA00023186"/>
    </source>
</evidence>
<protein>
    <recommendedName>
        <fullName evidence="2">Probable fimbrial chaperone EcpB</fullName>
    </recommendedName>
</protein>